<reference evidence="2 3" key="1">
    <citation type="journal article" date="2017" name="Mol. Biol. Evol.">
        <title>The 4-celled Tetrabaena socialis nuclear genome reveals the essential components for genetic control of cell number at the origin of multicellularity in the volvocine lineage.</title>
        <authorList>
            <person name="Featherston J."/>
            <person name="Arakaki Y."/>
            <person name="Hanschen E.R."/>
            <person name="Ferris P.J."/>
            <person name="Michod R.E."/>
            <person name="Olson B.J.S.C."/>
            <person name="Nozaki H."/>
            <person name="Durand P.M."/>
        </authorList>
    </citation>
    <scope>NUCLEOTIDE SEQUENCE [LARGE SCALE GENOMIC DNA]</scope>
    <source>
        <strain evidence="2 3">NIES-571</strain>
    </source>
</reference>
<organism evidence="2 3">
    <name type="scientific">Tetrabaena socialis</name>
    <dbReference type="NCBI Taxonomy" id="47790"/>
    <lineage>
        <taxon>Eukaryota</taxon>
        <taxon>Viridiplantae</taxon>
        <taxon>Chlorophyta</taxon>
        <taxon>core chlorophytes</taxon>
        <taxon>Chlorophyceae</taxon>
        <taxon>CS clade</taxon>
        <taxon>Chlamydomonadales</taxon>
        <taxon>Tetrabaenaceae</taxon>
        <taxon>Tetrabaena</taxon>
    </lineage>
</organism>
<dbReference type="AlphaFoldDB" id="A0A2J7ZML3"/>
<comment type="caution">
    <text evidence="2">The sequence shown here is derived from an EMBL/GenBank/DDBJ whole genome shotgun (WGS) entry which is preliminary data.</text>
</comment>
<protein>
    <submittedName>
        <fullName evidence="2">Uncharacterized protein</fullName>
    </submittedName>
</protein>
<keyword evidence="3" id="KW-1185">Reference proteome</keyword>
<evidence type="ECO:0000313" key="3">
    <source>
        <dbReference type="Proteomes" id="UP000236333"/>
    </source>
</evidence>
<sequence length="273" mass="30930">MLSVLRGVGAWLLDGNRYHVVLPLLHTAGAPARVWALVMAMRYQQSFSPNLVDLSVFACSPYDTWVWSQWSAAGRYNEPIAPILNGRSWLKVKADDEFKPGPLPMDLAARQQAIAMARTQAAAAAVAYALQRQREAAAAAEQQQREAAEAAAAAQKCRRDADAARKRQNRFGKQDLSRNVLCVLFSLQSRRNRFGLLMRVVSVLHINLERRRRQRKLVQRMRIVSVLYVNLGRRRKQRKFVQYMRNVSMIRGRASGRVTLTTGLIRSCFLLAP</sequence>
<evidence type="ECO:0000256" key="1">
    <source>
        <dbReference type="SAM" id="Coils"/>
    </source>
</evidence>
<feature type="coiled-coil region" evidence="1">
    <location>
        <begin position="130"/>
        <end position="160"/>
    </location>
</feature>
<evidence type="ECO:0000313" key="2">
    <source>
        <dbReference type="EMBL" id="PNH01497.1"/>
    </source>
</evidence>
<keyword evidence="1" id="KW-0175">Coiled coil</keyword>
<dbReference type="EMBL" id="PGGS01000877">
    <property type="protein sequence ID" value="PNH01497.1"/>
    <property type="molecule type" value="Genomic_DNA"/>
</dbReference>
<accession>A0A2J7ZML3</accession>
<proteinExistence type="predicted"/>
<gene>
    <name evidence="2" type="ORF">TSOC_012617</name>
</gene>
<dbReference type="Proteomes" id="UP000236333">
    <property type="component" value="Unassembled WGS sequence"/>
</dbReference>
<name>A0A2J7ZML3_9CHLO</name>